<sequence>MANRKVTIVKVATSKSSNATSESIGVITRSMSKKLNASCDMNPLHEIVEKDSPLLKNTNVDNQDMKDEFFNSSLAASKCNAETFKLSTASSLSGEILSMAVISSSISKTLA</sequence>
<proteinExistence type="predicted"/>
<evidence type="ECO:0000313" key="1">
    <source>
        <dbReference type="EMBL" id="KAK6163640.1"/>
    </source>
</evidence>
<accession>A0ABR0XXC8</accession>
<dbReference type="EMBL" id="JABTTQ020000001">
    <property type="protein sequence ID" value="KAK6163640.1"/>
    <property type="molecule type" value="Genomic_DNA"/>
</dbReference>
<gene>
    <name evidence="1" type="ORF">DH2020_000504</name>
</gene>
<reference evidence="1 2" key="1">
    <citation type="journal article" date="2021" name="Comput. Struct. Biotechnol. J.">
        <title>De novo genome assembly of the potent medicinal plant Rehmannia glutinosa using nanopore technology.</title>
        <authorList>
            <person name="Ma L."/>
            <person name="Dong C."/>
            <person name="Song C."/>
            <person name="Wang X."/>
            <person name="Zheng X."/>
            <person name="Niu Y."/>
            <person name="Chen S."/>
            <person name="Feng W."/>
        </authorList>
    </citation>
    <scope>NUCLEOTIDE SEQUENCE [LARGE SCALE GENOMIC DNA]</scope>
    <source>
        <strain evidence="1">DH-2019</strain>
    </source>
</reference>
<protein>
    <submittedName>
        <fullName evidence="1">Uncharacterized protein</fullName>
    </submittedName>
</protein>
<organism evidence="1 2">
    <name type="scientific">Rehmannia glutinosa</name>
    <name type="common">Chinese foxglove</name>
    <dbReference type="NCBI Taxonomy" id="99300"/>
    <lineage>
        <taxon>Eukaryota</taxon>
        <taxon>Viridiplantae</taxon>
        <taxon>Streptophyta</taxon>
        <taxon>Embryophyta</taxon>
        <taxon>Tracheophyta</taxon>
        <taxon>Spermatophyta</taxon>
        <taxon>Magnoliopsida</taxon>
        <taxon>eudicotyledons</taxon>
        <taxon>Gunneridae</taxon>
        <taxon>Pentapetalae</taxon>
        <taxon>asterids</taxon>
        <taxon>lamiids</taxon>
        <taxon>Lamiales</taxon>
        <taxon>Orobanchaceae</taxon>
        <taxon>Rehmannieae</taxon>
        <taxon>Rehmannia</taxon>
    </lineage>
</organism>
<name>A0ABR0XXC8_REHGL</name>
<comment type="caution">
    <text evidence="1">The sequence shown here is derived from an EMBL/GenBank/DDBJ whole genome shotgun (WGS) entry which is preliminary data.</text>
</comment>
<dbReference type="Proteomes" id="UP001318860">
    <property type="component" value="Unassembled WGS sequence"/>
</dbReference>
<evidence type="ECO:0000313" key="2">
    <source>
        <dbReference type="Proteomes" id="UP001318860"/>
    </source>
</evidence>
<keyword evidence="2" id="KW-1185">Reference proteome</keyword>